<gene>
    <name evidence="5" type="ORF">D0Y65_023588</name>
    <name evidence="4" type="ORF">glysoja_044884</name>
</gene>
<evidence type="ECO:0000256" key="2">
    <source>
        <dbReference type="ARBA" id="ARBA00022598"/>
    </source>
</evidence>
<dbReference type="EC" id="6.2.1.-" evidence="4"/>
<dbReference type="PANTHER" id="PTHR24096">
    <property type="entry name" value="LONG-CHAIN-FATTY-ACID--COA LIGASE"/>
    <property type="match status" value="1"/>
</dbReference>
<dbReference type="AlphaFoldDB" id="A0A0B2PRR1"/>
<dbReference type="Pfam" id="PF13193">
    <property type="entry name" value="AMP-binding_C"/>
    <property type="match status" value="1"/>
</dbReference>
<name>A0A0B2PRR1_GLYSO</name>
<dbReference type="Proteomes" id="UP000053555">
    <property type="component" value="Unassembled WGS sequence"/>
</dbReference>
<dbReference type="PANTHER" id="PTHR24096:SF337">
    <property type="entry name" value="4-COUMARATE--COA LIGASE"/>
    <property type="match status" value="1"/>
</dbReference>
<dbReference type="SUPFAM" id="SSF56801">
    <property type="entry name" value="Acetyl-CoA synthetase-like"/>
    <property type="match status" value="1"/>
</dbReference>
<dbReference type="SMR" id="A0A0B2PRR1"/>
<sequence length="67" mass="7468">MPMAYVVRAAGSELSENQVIQFVAGQVAPYNKVRKMSFIDTIPKLAAGKILQKDLVSQRKYQLVSKL</sequence>
<dbReference type="EMBL" id="QZWG01000009">
    <property type="protein sequence ID" value="RZB91237.1"/>
    <property type="molecule type" value="Genomic_DNA"/>
</dbReference>
<accession>A0A0B2PRR1</accession>
<dbReference type="Proteomes" id="UP000289340">
    <property type="component" value="Chromosome 9"/>
</dbReference>
<dbReference type="InterPro" id="IPR045851">
    <property type="entry name" value="AMP-bd_C_sf"/>
</dbReference>
<dbReference type="Gene3D" id="3.30.300.30">
    <property type="match status" value="1"/>
</dbReference>
<keyword evidence="7" id="KW-1185">Reference proteome</keyword>
<reference evidence="5 7" key="2">
    <citation type="submission" date="2018-09" db="EMBL/GenBank/DDBJ databases">
        <title>A high-quality reference genome of wild soybean provides a powerful tool to mine soybean genomes.</title>
        <authorList>
            <person name="Xie M."/>
            <person name="Chung C.Y.L."/>
            <person name="Li M.-W."/>
            <person name="Wong F.-L."/>
            <person name="Chan T.-F."/>
            <person name="Lam H.-M."/>
        </authorList>
    </citation>
    <scope>NUCLEOTIDE SEQUENCE [LARGE SCALE GENOMIC DNA]</scope>
    <source>
        <strain evidence="7">cv. W05</strain>
        <tissue evidence="5">Hypocotyl of etiolated seedlings</tissue>
    </source>
</reference>
<reference evidence="4" key="1">
    <citation type="submission" date="2014-07" db="EMBL/GenBank/DDBJ databases">
        <title>Identification of a novel salt tolerance gene in wild soybean by whole-genome sequencing.</title>
        <authorList>
            <person name="Lam H.-M."/>
            <person name="Qi X."/>
            <person name="Li M.-W."/>
            <person name="Liu X."/>
            <person name="Xie M."/>
            <person name="Ni M."/>
            <person name="Xu X."/>
        </authorList>
    </citation>
    <scope>NUCLEOTIDE SEQUENCE [LARGE SCALE GENOMIC DNA]</scope>
    <source>
        <tissue evidence="4">Root</tissue>
    </source>
</reference>
<keyword evidence="2 4" id="KW-0436">Ligase</keyword>
<evidence type="ECO:0000313" key="6">
    <source>
        <dbReference type="EMBL" id="RZB91238.1"/>
    </source>
</evidence>
<dbReference type="GO" id="GO:0016405">
    <property type="term" value="F:CoA-ligase activity"/>
    <property type="evidence" value="ECO:0007669"/>
    <property type="project" value="TreeGrafter"/>
</dbReference>
<feature type="domain" description="AMP-binding enzyme C-terminal" evidence="3">
    <location>
        <begin position="1"/>
        <end position="49"/>
    </location>
</feature>
<evidence type="ECO:0000256" key="1">
    <source>
        <dbReference type="ARBA" id="ARBA00006432"/>
    </source>
</evidence>
<evidence type="ECO:0000313" key="5">
    <source>
        <dbReference type="EMBL" id="RZB91237.1"/>
    </source>
</evidence>
<comment type="similarity">
    <text evidence="1">Belongs to the ATP-dependent AMP-binding enzyme family.</text>
</comment>
<dbReference type="EMBL" id="QZWG01000009">
    <property type="protein sequence ID" value="RZB91238.1"/>
    <property type="molecule type" value="Genomic_DNA"/>
</dbReference>
<dbReference type="EMBL" id="KN663434">
    <property type="protein sequence ID" value="KHN12086.1"/>
    <property type="molecule type" value="Genomic_DNA"/>
</dbReference>
<evidence type="ECO:0000259" key="3">
    <source>
        <dbReference type="Pfam" id="PF13193"/>
    </source>
</evidence>
<organism evidence="4">
    <name type="scientific">Glycine soja</name>
    <name type="common">Wild soybean</name>
    <dbReference type="NCBI Taxonomy" id="3848"/>
    <lineage>
        <taxon>Eukaryota</taxon>
        <taxon>Viridiplantae</taxon>
        <taxon>Streptophyta</taxon>
        <taxon>Embryophyta</taxon>
        <taxon>Tracheophyta</taxon>
        <taxon>Spermatophyta</taxon>
        <taxon>Magnoliopsida</taxon>
        <taxon>eudicotyledons</taxon>
        <taxon>Gunneridae</taxon>
        <taxon>Pentapetalae</taxon>
        <taxon>rosids</taxon>
        <taxon>fabids</taxon>
        <taxon>Fabales</taxon>
        <taxon>Fabaceae</taxon>
        <taxon>Papilionoideae</taxon>
        <taxon>50 kb inversion clade</taxon>
        <taxon>NPAAA clade</taxon>
        <taxon>indigoferoid/millettioid clade</taxon>
        <taxon>Phaseoleae</taxon>
        <taxon>Glycine</taxon>
        <taxon>Glycine subgen. Soja</taxon>
    </lineage>
</organism>
<evidence type="ECO:0000313" key="4">
    <source>
        <dbReference type="EMBL" id="KHN12086.1"/>
    </source>
</evidence>
<proteinExistence type="inferred from homology"/>
<evidence type="ECO:0000313" key="7">
    <source>
        <dbReference type="Proteomes" id="UP000289340"/>
    </source>
</evidence>
<protein>
    <submittedName>
        <fullName evidence="4 5">4-coumarate--CoA ligase-like 4</fullName>
        <ecNumber evidence="4">6.2.1.-</ecNumber>
    </submittedName>
    <submittedName>
        <fullName evidence="6">4-coumarate--CoA ligase-like 4 isoform B</fullName>
    </submittedName>
</protein>
<dbReference type="InterPro" id="IPR025110">
    <property type="entry name" value="AMP-bd_C"/>
</dbReference>